<proteinExistence type="predicted"/>
<protein>
    <submittedName>
        <fullName evidence="1">Uncharacterized protein</fullName>
    </submittedName>
</protein>
<evidence type="ECO:0000313" key="2">
    <source>
        <dbReference type="Proteomes" id="UP000224460"/>
    </source>
</evidence>
<keyword evidence="2" id="KW-1185">Reference proteome</keyword>
<dbReference type="EMBL" id="PEDL01000005">
    <property type="protein sequence ID" value="PHV71054.1"/>
    <property type="molecule type" value="Genomic_DNA"/>
</dbReference>
<comment type="caution">
    <text evidence="1">The sequence shown here is derived from an EMBL/GenBank/DDBJ whole genome shotgun (WGS) entry which is preliminary data.</text>
</comment>
<accession>A0AC61DCK0</accession>
<reference evidence="1" key="1">
    <citation type="submission" date="2017-10" db="EMBL/GenBank/DDBJ databases">
        <title>Genome sequence of cellulolytic Lachnospiraceae bacterium XHS1971 isolated from hotspring sediment.</title>
        <authorList>
            <person name="Vasudevan G."/>
            <person name="Joshi A.J."/>
            <person name="Hivarkar S."/>
            <person name="Lanjekar V.B."/>
            <person name="Dhakephalkar P.K."/>
            <person name="Dagar S."/>
        </authorList>
    </citation>
    <scope>NUCLEOTIDE SEQUENCE</scope>
    <source>
        <strain evidence="1">XHS1971</strain>
    </source>
</reference>
<evidence type="ECO:0000313" key="1">
    <source>
        <dbReference type="EMBL" id="PHV71054.1"/>
    </source>
</evidence>
<sequence>MVELLAPVGKLENAYAAIENGANALFVGGKCFNARKYADNFTDEELETIVRYAKLRDVAVHVTVNIVIKEQEMEELIGYLTYLNELGVDALIVQDLGVARLVKTHFPQMVLHASTQMSAHSIEDVLFLKEAGFSRVVLARELQLDEIKDICEKCDVEIETFIHGAMCYSYSGQCLMSSLIGGRSGNRGRCAQPCRMRYTLQEGNRSLTEDTFMLSLKDMCTLEDLPTLIAAGITSFKIEGRMKSPEYVASVVSTYRKYIDLAEKQLTYQVAREDWGRVEGIFNRGGFSKGYYFQKSGVNMITEESPKHLGVRIGTVIAFSPKTSTATIRLEGNLNAGDGIEILRTGKESVGAGISRAYKKGDTLIQKLEGYVAPSSPVYLTKNHQLIKSLKASYQKPLRKIPVELLVVGKIGKPLYLQLKYKDLTVTYQGEIVQQALEAPLTEEKVMKQLTKFGNTSFVVATSSAQWTEGAYLAISQLNEARRQVIALLEAALLKKENMQQKPIIRETPKTLENSNWHVGVRTLQQLKICLDYTEITRIYWEWQYNNEDTQIALEQTKKAGKEFYIAFPSIIKTAHYTRYKKDFFIWEKSICDGYLVRTYGLCYLFSGTTKKIQLDYNFNLLNNEAVLFWQDKGIDGMTLSPELTRKESEALRGPLERLVYGYLPVMTTSQCLLGNYKQCQKGKDTKRSLYLKDRKDSKWPIVTDCEGCVMQLLTPKPLVVKQVESFNRQRTTHLRLQFTFEKDYEIKQICEAYLYKDEKSITTLDGVAFKTVE</sequence>
<dbReference type="Proteomes" id="UP000224460">
    <property type="component" value="Unassembled WGS sequence"/>
</dbReference>
<gene>
    <name evidence="1" type="ORF">CS063_06885</name>
</gene>
<name>A0AC61DCK0_9FIRM</name>
<organism evidence="1 2">
    <name type="scientific">Sporanaerobium hydrogeniformans</name>
    <dbReference type="NCBI Taxonomy" id="3072179"/>
    <lineage>
        <taxon>Bacteria</taxon>
        <taxon>Bacillati</taxon>
        <taxon>Bacillota</taxon>
        <taxon>Clostridia</taxon>
        <taxon>Lachnospirales</taxon>
        <taxon>Lachnospiraceae</taxon>
        <taxon>Sporanaerobium</taxon>
    </lineage>
</organism>